<evidence type="ECO:0000256" key="1">
    <source>
        <dbReference type="SAM" id="Phobius"/>
    </source>
</evidence>
<keyword evidence="1" id="KW-0812">Transmembrane</keyword>
<comment type="caution">
    <text evidence="2">The sequence shown here is derived from an EMBL/GenBank/DDBJ whole genome shotgun (WGS) entry which is preliminary data.</text>
</comment>
<organism evidence="2 3">
    <name type="scientific">Vitis vinifera</name>
    <name type="common">Grape</name>
    <dbReference type="NCBI Taxonomy" id="29760"/>
    <lineage>
        <taxon>Eukaryota</taxon>
        <taxon>Viridiplantae</taxon>
        <taxon>Streptophyta</taxon>
        <taxon>Embryophyta</taxon>
        <taxon>Tracheophyta</taxon>
        <taxon>Spermatophyta</taxon>
        <taxon>Magnoliopsida</taxon>
        <taxon>eudicotyledons</taxon>
        <taxon>Gunneridae</taxon>
        <taxon>Pentapetalae</taxon>
        <taxon>rosids</taxon>
        <taxon>Vitales</taxon>
        <taxon>Vitaceae</taxon>
        <taxon>Viteae</taxon>
        <taxon>Vitis</taxon>
    </lineage>
</organism>
<evidence type="ECO:0000313" key="2">
    <source>
        <dbReference type="EMBL" id="RVX05083.1"/>
    </source>
</evidence>
<feature type="transmembrane region" description="Helical" evidence="1">
    <location>
        <begin position="42"/>
        <end position="61"/>
    </location>
</feature>
<reference evidence="2 3" key="1">
    <citation type="journal article" date="2018" name="PLoS Genet.">
        <title>Population sequencing reveals clonal diversity and ancestral inbreeding in the grapevine cultivar Chardonnay.</title>
        <authorList>
            <person name="Roach M.J."/>
            <person name="Johnson D.L."/>
            <person name="Bohlmann J."/>
            <person name="van Vuuren H.J."/>
            <person name="Jones S.J."/>
            <person name="Pretorius I.S."/>
            <person name="Schmidt S.A."/>
            <person name="Borneman A.R."/>
        </authorList>
    </citation>
    <scope>NUCLEOTIDE SEQUENCE [LARGE SCALE GENOMIC DNA]</scope>
    <source>
        <strain evidence="3">cv. Chardonnay</strain>
        <tissue evidence="2">Leaf</tissue>
    </source>
</reference>
<keyword evidence="1" id="KW-0472">Membrane</keyword>
<keyword evidence="1" id="KW-1133">Transmembrane helix</keyword>
<gene>
    <name evidence="2" type="ORF">CK203_019118</name>
</gene>
<name>A0A438J7Z6_VITVI</name>
<proteinExistence type="predicted"/>
<dbReference type="Proteomes" id="UP000288805">
    <property type="component" value="Unassembled WGS sequence"/>
</dbReference>
<evidence type="ECO:0000313" key="3">
    <source>
        <dbReference type="Proteomes" id="UP000288805"/>
    </source>
</evidence>
<sequence length="71" mass="7993">MEKIPIDEITKELKSLGMSEEAIKDLLQVLSIKSLTKLEGHGLAFICWIYFLLLVSCMLPISPSSILYCHP</sequence>
<accession>A0A438J7Z6</accession>
<dbReference type="EMBL" id="QGNW01000058">
    <property type="protein sequence ID" value="RVX05083.1"/>
    <property type="molecule type" value="Genomic_DNA"/>
</dbReference>
<dbReference type="AlphaFoldDB" id="A0A438J7Z6"/>
<protein>
    <submittedName>
        <fullName evidence="2">Uncharacterized protein</fullName>
    </submittedName>
</protein>